<feature type="domain" description="T-SNARE coiled-coil homology" evidence="7">
    <location>
        <begin position="340"/>
        <end position="402"/>
    </location>
</feature>
<dbReference type="AlphaFoldDB" id="A0A9X1IRF8"/>
<dbReference type="Proteomes" id="UP001138757">
    <property type="component" value="Unassembled WGS sequence"/>
</dbReference>
<evidence type="ECO:0000256" key="1">
    <source>
        <dbReference type="ARBA" id="ARBA00004429"/>
    </source>
</evidence>
<proteinExistence type="inferred from homology"/>
<reference evidence="8" key="1">
    <citation type="submission" date="2021-05" db="EMBL/GenBank/DDBJ databases">
        <title>Genome of Sphingobium sp. strain.</title>
        <authorList>
            <person name="Fan R."/>
        </authorList>
    </citation>
    <scope>NUCLEOTIDE SEQUENCE</scope>
    <source>
        <strain evidence="8">H33</strain>
    </source>
</reference>
<evidence type="ECO:0000256" key="3">
    <source>
        <dbReference type="ARBA" id="ARBA00023224"/>
    </source>
</evidence>
<dbReference type="PROSITE" id="PS50192">
    <property type="entry name" value="T_SNARE"/>
    <property type="match status" value="1"/>
</dbReference>
<comment type="similarity">
    <text evidence="4">Belongs to the methyl-accepting chemotaxis (MCP) protein family.</text>
</comment>
<sequence length="449" mass="48904">MTAIISDTISMAERLREFDPQGKLPVAALRIREIIGDRVDELGDVAFDAYMINAGKFSHSATELDELRRNARAFHHELLGNLTGEAWGEQARAFLIYAIERGLSIRTQIFTINSVVDKLRDILGELMDDLEERARLMAQMRYISLVQVEVCCAAYADHIRAQDRIKRDQQRQEFSDLLTDQIDKAADLGDRLRDQAREASSATRGMLDKASEVAAAAEQSAIAMREAAHTSSGLIRAIEEARTEVDQAAEVASRASVQAGEAVNMSAALSDHAQSIESILGLIRDIAGQTNLLALNATIEAARAGDAGRGFAVVAQEVKSLASQTARATDDIAQKIASIQNATRQSVETNERIRVTVQEVQTMGMRIRTAMDAQSQTVTMITAAVDETALAADSMSSNISAIRQDTEIVASEIDELESGFTEVRSHLGNLRSRSLNFVQTVGGEQRAVG</sequence>
<dbReference type="GO" id="GO:0004888">
    <property type="term" value="F:transmembrane signaling receptor activity"/>
    <property type="evidence" value="ECO:0007669"/>
    <property type="project" value="InterPro"/>
</dbReference>
<comment type="caution">
    <text evidence="8">The sequence shown here is derived from an EMBL/GenBank/DDBJ whole genome shotgun (WGS) entry which is preliminary data.</text>
</comment>
<dbReference type="PRINTS" id="PR00260">
    <property type="entry name" value="CHEMTRNSDUCR"/>
</dbReference>
<evidence type="ECO:0000313" key="9">
    <source>
        <dbReference type="Proteomes" id="UP001138757"/>
    </source>
</evidence>
<dbReference type="PANTHER" id="PTHR32089">
    <property type="entry name" value="METHYL-ACCEPTING CHEMOTAXIS PROTEIN MCPB"/>
    <property type="match status" value="1"/>
</dbReference>
<dbReference type="SUPFAM" id="SSF58104">
    <property type="entry name" value="Methyl-accepting chemotaxis protein (MCP) signaling domain"/>
    <property type="match status" value="1"/>
</dbReference>
<evidence type="ECO:0000256" key="4">
    <source>
        <dbReference type="ARBA" id="ARBA00029447"/>
    </source>
</evidence>
<dbReference type="GO" id="GO:0007165">
    <property type="term" value="P:signal transduction"/>
    <property type="evidence" value="ECO:0007669"/>
    <property type="project" value="UniProtKB-KW"/>
</dbReference>
<dbReference type="PANTHER" id="PTHR32089:SF112">
    <property type="entry name" value="LYSOZYME-LIKE PROTEIN-RELATED"/>
    <property type="match status" value="1"/>
</dbReference>
<evidence type="ECO:0000313" key="8">
    <source>
        <dbReference type="EMBL" id="MBT2187426.1"/>
    </source>
</evidence>
<protein>
    <submittedName>
        <fullName evidence="8">Chemotaxis protein</fullName>
    </submittedName>
</protein>
<gene>
    <name evidence="8" type="ORF">KK488_10760</name>
</gene>
<keyword evidence="2" id="KW-0472">Membrane</keyword>
<name>A0A9X1IRF8_9SPHN</name>
<accession>A0A9X1IRF8</accession>
<evidence type="ECO:0000259" key="7">
    <source>
        <dbReference type="PROSITE" id="PS50192"/>
    </source>
</evidence>
<dbReference type="Pfam" id="PF00015">
    <property type="entry name" value="MCPsignal"/>
    <property type="match status" value="1"/>
</dbReference>
<dbReference type="GO" id="GO:0006935">
    <property type="term" value="P:chemotaxis"/>
    <property type="evidence" value="ECO:0007669"/>
    <property type="project" value="InterPro"/>
</dbReference>
<dbReference type="EMBL" id="JAHGAW010000006">
    <property type="protein sequence ID" value="MBT2187426.1"/>
    <property type="molecule type" value="Genomic_DNA"/>
</dbReference>
<dbReference type="InterPro" id="IPR000727">
    <property type="entry name" value="T_SNARE_dom"/>
</dbReference>
<keyword evidence="2" id="KW-0997">Cell inner membrane</keyword>
<dbReference type="InterPro" id="IPR004089">
    <property type="entry name" value="MCPsignal_dom"/>
</dbReference>
<evidence type="ECO:0000256" key="5">
    <source>
        <dbReference type="PROSITE-ProRule" id="PRU00284"/>
    </source>
</evidence>
<evidence type="ECO:0000259" key="6">
    <source>
        <dbReference type="PROSITE" id="PS50111"/>
    </source>
</evidence>
<dbReference type="Gene3D" id="1.10.287.950">
    <property type="entry name" value="Methyl-accepting chemotaxis protein"/>
    <property type="match status" value="1"/>
</dbReference>
<dbReference type="PROSITE" id="PS50111">
    <property type="entry name" value="CHEMOTAXIS_TRANSDUC_2"/>
    <property type="match status" value="1"/>
</dbReference>
<evidence type="ECO:0000256" key="2">
    <source>
        <dbReference type="ARBA" id="ARBA00022519"/>
    </source>
</evidence>
<comment type="subcellular location">
    <subcellularLocation>
        <location evidence="1">Cell inner membrane</location>
        <topology evidence="1">Multi-pass membrane protein</topology>
    </subcellularLocation>
</comment>
<keyword evidence="2" id="KW-1003">Cell membrane</keyword>
<feature type="domain" description="Methyl-accepting transducer" evidence="6">
    <location>
        <begin position="188"/>
        <end position="410"/>
    </location>
</feature>
<dbReference type="SMART" id="SM00283">
    <property type="entry name" value="MA"/>
    <property type="match status" value="1"/>
</dbReference>
<keyword evidence="9" id="KW-1185">Reference proteome</keyword>
<keyword evidence="3 5" id="KW-0807">Transducer</keyword>
<organism evidence="8 9">
    <name type="scientific">Sphingobium nicotianae</name>
    <dbReference type="NCBI Taxonomy" id="2782607"/>
    <lineage>
        <taxon>Bacteria</taxon>
        <taxon>Pseudomonadati</taxon>
        <taxon>Pseudomonadota</taxon>
        <taxon>Alphaproteobacteria</taxon>
        <taxon>Sphingomonadales</taxon>
        <taxon>Sphingomonadaceae</taxon>
        <taxon>Sphingobium</taxon>
    </lineage>
</organism>
<dbReference type="RefSeq" id="WP_214623341.1">
    <property type="nucleotide sequence ID" value="NZ_JAHGAW010000006.1"/>
</dbReference>
<dbReference type="GO" id="GO:0005886">
    <property type="term" value="C:plasma membrane"/>
    <property type="evidence" value="ECO:0007669"/>
    <property type="project" value="UniProtKB-SubCell"/>
</dbReference>
<dbReference type="InterPro" id="IPR004090">
    <property type="entry name" value="Chemotax_Me-accpt_rcpt"/>
</dbReference>